<name>A0A7J6UVH5_THATH</name>
<evidence type="ECO:0000256" key="1">
    <source>
        <dbReference type="SAM" id="MobiDB-lite"/>
    </source>
</evidence>
<protein>
    <submittedName>
        <fullName evidence="2">Putative MAP kinase kinase kinase</fullName>
    </submittedName>
</protein>
<dbReference type="OrthoDB" id="1921166at2759"/>
<feature type="region of interest" description="Disordered" evidence="1">
    <location>
        <begin position="1"/>
        <end position="28"/>
    </location>
</feature>
<dbReference type="GO" id="GO:0016301">
    <property type="term" value="F:kinase activity"/>
    <property type="evidence" value="ECO:0007669"/>
    <property type="project" value="UniProtKB-KW"/>
</dbReference>
<feature type="compositionally biased region" description="Low complexity" evidence="1">
    <location>
        <begin position="295"/>
        <end position="310"/>
    </location>
</feature>
<reference evidence="2 3" key="1">
    <citation type="submission" date="2020-06" db="EMBL/GenBank/DDBJ databases">
        <title>Transcriptomic and genomic resources for Thalictrum thalictroides and T. hernandezii: Facilitating candidate gene discovery in an emerging model plant lineage.</title>
        <authorList>
            <person name="Arias T."/>
            <person name="Riano-Pachon D.M."/>
            <person name="Di Stilio V.S."/>
        </authorList>
    </citation>
    <scope>NUCLEOTIDE SEQUENCE [LARGE SCALE GENOMIC DNA]</scope>
    <source>
        <strain evidence="3">cv. WT478/WT964</strain>
        <tissue evidence="2">Leaves</tissue>
    </source>
</reference>
<evidence type="ECO:0000313" key="2">
    <source>
        <dbReference type="EMBL" id="KAF5176230.1"/>
    </source>
</evidence>
<feature type="region of interest" description="Disordered" evidence="1">
    <location>
        <begin position="275"/>
        <end position="354"/>
    </location>
</feature>
<keyword evidence="3" id="KW-1185">Reference proteome</keyword>
<dbReference type="AlphaFoldDB" id="A0A7J6UVH5"/>
<evidence type="ECO:0000313" key="3">
    <source>
        <dbReference type="Proteomes" id="UP000554482"/>
    </source>
</evidence>
<sequence>MPKERKLRSLSSDRSKTSPYPCSSRSLQSLPEPLWEDVKEWEQARCPVCMEHPHNAVLLLCSSHDKGCRPYMCDTSYRHSNCLDQFRKSFAENSPTMPLLEETSNSSMAAPVMRSETGMHLPEERNLEEALNELGPGPNTPCESEVQHKLVCPLCRGQINGWIVMETARRFMNSKARSCACETCEYSGTYADLRKHARVEHPLVRPSEVDPDRQHAWRTLERERDLGDVLSTMRSALLEERDADGIFEGASDSIFTSEEGSLLTVFFLFRVFRPESDSGSGGSSSSSSRWSTFARSRGQFGPSRSRGQSRSQRRTGTLWGENFDTDTDSAAREDDNGSSESAPDSRRHNERNRR</sequence>
<dbReference type="InterPro" id="IPR012866">
    <property type="entry name" value="DUF1644"/>
</dbReference>
<keyword evidence="2" id="KW-0808">Transferase</keyword>
<proteinExistence type="predicted"/>
<dbReference type="Proteomes" id="UP000554482">
    <property type="component" value="Unassembled WGS sequence"/>
</dbReference>
<accession>A0A7J6UVH5</accession>
<dbReference type="PANTHER" id="PTHR31197">
    <property type="entry name" value="OS01G0612600 PROTEIN"/>
    <property type="match status" value="1"/>
</dbReference>
<gene>
    <name evidence="2" type="ORF">FRX31_034179</name>
</gene>
<organism evidence="2 3">
    <name type="scientific">Thalictrum thalictroides</name>
    <name type="common">Rue-anemone</name>
    <name type="synonym">Anemone thalictroides</name>
    <dbReference type="NCBI Taxonomy" id="46969"/>
    <lineage>
        <taxon>Eukaryota</taxon>
        <taxon>Viridiplantae</taxon>
        <taxon>Streptophyta</taxon>
        <taxon>Embryophyta</taxon>
        <taxon>Tracheophyta</taxon>
        <taxon>Spermatophyta</taxon>
        <taxon>Magnoliopsida</taxon>
        <taxon>Ranunculales</taxon>
        <taxon>Ranunculaceae</taxon>
        <taxon>Thalictroideae</taxon>
        <taxon>Thalictrum</taxon>
    </lineage>
</organism>
<comment type="caution">
    <text evidence="2">The sequence shown here is derived from an EMBL/GenBank/DDBJ whole genome shotgun (WGS) entry which is preliminary data.</text>
</comment>
<dbReference type="Pfam" id="PF07800">
    <property type="entry name" value="DUF1644"/>
    <property type="match status" value="1"/>
</dbReference>
<keyword evidence="2" id="KW-0418">Kinase</keyword>
<dbReference type="PANTHER" id="PTHR31197:SF5">
    <property type="entry name" value="OS01G0612600 PROTEIN"/>
    <property type="match status" value="1"/>
</dbReference>
<dbReference type="EMBL" id="JABWDY010043043">
    <property type="protein sequence ID" value="KAF5176230.1"/>
    <property type="molecule type" value="Genomic_DNA"/>
</dbReference>